<feature type="transmembrane region" description="Helical" evidence="7">
    <location>
        <begin position="16"/>
        <end position="34"/>
    </location>
</feature>
<evidence type="ECO:0000313" key="9">
    <source>
        <dbReference type="EMBL" id="NME68487.1"/>
    </source>
</evidence>
<dbReference type="AlphaFoldDB" id="A0A7X9P468"/>
<feature type="transmembrane region" description="Helical" evidence="7">
    <location>
        <begin position="40"/>
        <end position="61"/>
    </location>
</feature>
<evidence type="ECO:0000256" key="6">
    <source>
        <dbReference type="ARBA" id="ARBA00043993"/>
    </source>
</evidence>
<evidence type="ECO:0000256" key="2">
    <source>
        <dbReference type="ARBA" id="ARBA00022475"/>
    </source>
</evidence>
<dbReference type="EMBL" id="JABANE010000024">
    <property type="protein sequence ID" value="NME68487.1"/>
    <property type="molecule type" value="Genomic_DNA"/>
</dbReference>
<evidence type="ECO:0000256" key="1">
    <source>
        <dbReference type="ARBA" id="ARBA00004651"/>
    </source>
</evidence>
<accession>A0A7X9P468</accession>
<proteinExistence type="inferred from homology"/>
<evidence type="ECO:0000256" key="4">
    <source>
        <dbReference type="ARBA" id="ARBA00022989"/>
    </source>
</evidence>
<keyword evidence="3 7" id="KW-0812">Transmembrane</keyword>
<keyword evidence="10" id="KW-1185">Reference proteome</keyword>
<sequence>MNKKIETYIYQNVERIHLIRTMLLVGISFILVSVLKIPHGTWVCITAMVLIGPIPEFGGIIHRILQRILGTISGSILGVATLLLFKDNLPIQTFIILGTIPLFGLFVFKKYPYAYLIGVMTLIILLGVNENESIETALWRSGNIIFGGLITLVFALIFPVRGVRELKFEMANALTLISREYKSVVKGERAEENYLLEISKIISSIRKQRKIIEHVKKESSHFKHRSKELEEAIVILRRMSGIIELLNTSTFASEIGNQYISQLYSMHEKHQIFTSHLDNLITQLTEDSFTTPMQENLRLTSTREELENLNENNQDNHTPLSPYSYVWLNYQFGLQVFLLEEKIDILFNRK</sequence>
<keyword evidence="2" id="KW-1003">Cell membrane</keyword>
<gene>
    <name evidence="9" type="ORF">HHU12_11000</name>
</gene>
<keyword evidence="4 7" id="KW-1133">Transmembrane helix</keyword>
<dbReference type="GO" id="GO:0005886">
    <property type="term" value="C:plasma membrane"/>
    <property type="evidence" value="ECO:0007669"/>
    <property type="project" value="UniProtKB-SubCell"/>
</dbReference>
<evidence type="ECO:0000256" key="5">
    <source>
        <dbReference type="ARBA" id="ARBA00023136"/>
    </source>
</evidence>
<organism evidence="9 10">
    <name type="scientific">Flammeovirga aprica JL-4</name>
    <dbReference type="NCBI Taxonomy" id="694437"/>
    <lineage>
        <taxon>Bacteria</taxon>
        <taxon>Pseudomonadati</taxon>
        <taxon>Bacteroidota</taxon>
        <taxon>Cytophagia</taxon>
        <taxon>Cytophagales</taxon>
        <taxon>Flammeovirgaceae</taxon>
        <taxon>Flammeovirga</taxon>
    </lineage>
</organism>
<protein>
    <recommendedName>
        <fullName evidence="8">Integral membrane bound transporter domain-containing protein</fullName>
    </recommendedName>
</protein>
<comment type="caution">
    <text evidence="9">The sequence shown here is derived from an EMBL/GenBank/DDBJ whole genome shotgun (WGS) entry which is preliminary data.</text>
</comment>
<dbReference type="RefSeq" id="WP_169656790.1">
    <property type="nucleotide sequence ID" value="NZ_JABANE010000024.1"/>
</dbReference>
<comment type="subcellular location">
    <subcellularLocation>
        <location evidence="1">Cell membrane</location>
        <topology evidence="1">Multi-pass membrane protein</topology>
    </subcellularLocation>
</comment>
<name>A0A7X9P468_9BACT</name>
<dbReference type="Proteomes" id="UP000576082">
    <property type="component" value="Unassembled WGS sequence"/>
</dbReference>
<feature type="transmembrane region" description="Helical" evidence="7">
    <location>
        <begin position="68"/>
        <end position="85"/>
    </location>
</feature>
<evidence type="ECO:0000313" key="10">
    <source>
        <dbReference type="Proteomes" id="UP000576082"/>
    </source>
</evidence>
<comment type="similarity">
    <text evidence="6">Belongs to the YccS/YhfK family.</text>
</comment>
<evidence type="ECO:0000256" key="7">
    <source>
        <dbReference type="SAM" id="Phobius"/>
    </source>
</evidence>
<evidence type="ECO:0000256" key="3">
    <source>
        <dbReference type="ARBA" id="ARBA00022692"/>
    </source>
</evidence>
<reference evidence="9 10" key="1">
    <citation type="submission" date="2020-04" db="EMBL/GenBank/DDBJ databases">
        <title>Flammeovirga sp. SR4, a novel species isolated from seawater.</title>
        <authorList>
            <person name="Wang X."/>
        </authorList>
    </citation>
    <scope>NUCLEOTIDE SEQUENCE [LARGE SCALE GENOMIC DNA]</scope>
    <source>
        <strain evidence="9 10">ATCC 23126</strain>
    </source>
</reference>
<keyword evidence="5 7" id="KW-0472">Membrane</keyword>
<feature type="domain" description="Integral membrane bound transporter" evidence="8">
    <location>
        <begin position="28"/>
        <end position="154"/>
    </location>
</feature>
<feature type="transmembrane region" description="Helical" evidence="7">
    <location>
        <begin position="141"/>
        <end position="160"/>
    </location>
</feature>
<feature type="transmembrane region" description="Helical" evidence="7">
    <location>
        <begin position="113"/>
        <end position="129"/>
    </location>
</feature>
<evidence type="ECO:0000259" key="8">
    <source>
        <dbReference type="Pfam" id="PF13515"/>
    </source>
</evidence>
<dbReference type="InterPro" id="IPR049453">
    <property type="entry name" value="Memb_transporter_dom"/>
</dbReference>
<feature type="transmembrane region" description="Helical" evidence="7">
    <location>
        <begin position="91"/>
        <end position="108"/>
    </location>
</feature>
<dbReference type="Pfam" id="PF13515">
    <property type="entry name" value="FUSC_2"/>
    <property type="match status" value="1"/>
</dbReference>
<dbReference type="PANTHER" id="PTHR30509:SF9">
    <property type="entry name" value="MULTIDRUG RESISTANCE PROTEIN MDTO"/>
    <property type="match status" value="1"/>
</dbReference>
<dbReference type="PANTHER" id="PTHR30509">
    <property type="entry name" value="P-HYDROXYBENZOIC ACID EFFLUX PUMP SUBUNIT-RELATED"/>
    <property type="match status" value="1"/>
</dbReference>